<feature type="transmembrane region" description="Helical" evidence="1">
    <location>
        <begin position="114"/>
        <end position="131"/>
    </location>
</feature>
<keyword evidence="1" id="KW-0472">Membrane</keyword>
<evidence type="ECO:0008006" key="4">
    <source>
        <dbReference type="Google" id="ProtNLM"/>
    </source>
</evidence>
<keyword evidence="3" id="KW-1185">Reference proteome</keyword>
<organism evidence="2 3">
    <name type="scientific">Mycolicibacterium litorale</name>
    <dbReference type="NCBI Taxonomy" id="758802"/>
    <lineage>
        <taxon>Bacteria</taxon>
        <taxon>Bacillati</taxon>
        <taxon>Actinomycetota</taxon>
        <taxon>Actinomycetes</taxon>
        <taxon>Mycobacteriales</taxon>
        <taxon>Mycobacteriaceae</taxon>
        <taxon>Mycolicibacterium</taxon>
    </lineage>
</organism>
<accession>A0AAD1MWJ9</accession>
<proteinExistence type="predicted"/>
<feature type="transmembrane region" description="Helical" evidence="1">
    <location>
        <begin position="48"/>
        <end position="80"/>
    </location>
</feature>
<gene>
    <name evidence="2" type="ORF">MLIT_40130</name>
</gene>
<dbReference type="RefSeq" id="WP_163687695.1">
    <property type="nucleotide sequence ID" value="NZ_AP022586.1"/>
</dbReference>
<name>A0AAD1MWJ9_9MYCO</name>
<evidence type="ECO:0000256" key="1">
    <source>
        <dbReference type="SAM" id="Phobius"/>
    </source>
</evidence>
<dbReference type="EMBL" id="AP022586">
    <property type="protein sequence ID" value="BBY18421.1"/>
    <property type="molecule type" value="Genomic_DNA"/>
</dbReference>
<reference evidence="2 3" key="1">
    <citation type="journal article" date="2019" name="Emerg. Microbes Infect.">
        <title>Comprehensive subspecies identification of 175 nontuberculous mycobacteria species based on 7547 genomic profiles.</title>
        <authorList>
            <person name="Matsumoto Y."/>
            <person name="Kinjo T."/>
            <person name="Motooka D."/>
            <person name="Nabeya D."/>
            <person name="Jung N."/>
            <person name="Uechi K."/>
            <person name="Horii T."/>
            <person name="Iida T."/>
            <person name="Fujita J."/>
            <person name="Nakamura S."/>
        </authorList>
    </citation>
    <scope>NUCLEOTIDE SEQUENCE [LARGE SCALE GENOMIC DNA]</scope>
    <source>
        <strain evidence="2 3">JCM 17423</strain>
    </source>
</reference>
<evidence type="ECO:0000313" key="3">
    <source>
        <dbReference type="Proteomes" id="UP000466607"/>
    </source>
</evidence>
<sequence length="136" mass="13510">MKALAPTVFGVLMVAAVGYRADGPALLAAVAALTAVGVSVWWRPAATVAVLLTVGTAVLDADAPMATALAGLAAAAYLVLRHGEGRATPPTMVGAVAFALAATAAVVVPVDVAWLPLAAPLALLAGYVLALRPFTR</sequence>
<feature type="transmembrane region" description="Helical" evidence="1">
    <location>
        <begin position="92"/>
        <end position="108"/>
    </location>
</feature>
<keyword evidence="1" id="KW-1133">Transmembrane helix</keyword>
<dbReference type="Proteomes" id="UP000466607">
    <property type="component" value="Chromosome"/>
</dbReference>
<protein>
    <recommendedName>
        <fullName evidence="4">Integral membrane protein</fullName>
    </recommendedName>
</protein>
<evidence type="ECO:0000313" key="2">
    <source>
        <dbReference type="EMBL" id="BBY18421.1"/>
    </source>
</evidence>
<keyword evidence="1" id="KW-0812">Transmembrane</keyword>
<dbReference type="AlphaFoldDB" id="A0AAD1MWJ9"/>